<reference evidence="1 2" key="1">
    <citation type="journal article" date="2004" name="Virus Genes">
        <title>The genome of phiAsp2, an actinoplanes infecting phage.</title>
        <authorList>
            <person name="Jarling M."/>
            <person name="Bartkowiak K."/>
            <person name="Pape H."/>
            <person name="Meinhardt F."/>
        </authorList>
    </citation>
    <scope>NUCLEOTIDE SEQUENCE</scope>
</reference>
<proteinExistence type="predicted"/>
<dbReference type="EMBL" id="AY576796">
    <property type="protein sequence ID" value="AAT36793.1"/>
    <property type="molecule type" value="Genomic_DNA"/>
</dbReference>
<evidence type="ECO:0000313" key="2">
    <source>
        <dbReference type="Proteomes" id="UP000001245"/>
    </source>
</evidence>
<gene>
    <name evidence="1" type="primary">pas45</name>
</gene>
<name>Q6J7Y6_9CAUD</name>
<keyword evidence="2" id="KW-1185">Reference proteome</keyword>
<dbReference type="GeneID" id="2846175"/>
<dbReference type="RefSeq" id="YP_024831.1">
    <property type="nucleotide sequence ID" value="NC_005885.1"/>
</dbReference>
<organism evidence="1 2">
    <name type="scientific">Actinoplanes phage phiAsp2</name>
    <dbReference type="NCBI Taxonomy" id="279303"/>
    <lineage>
        <taxon>Viruses</taxon>
        <taxon>Duplodnaviria</taxon>
        <taxon>Heunggongvirae</taxon>
        <taxon>Uroviricota</taxon>
        <taxon>Caudoviricetes</taxon>
        <taxon>Aspduovirus</taxon>
        <taxon>Aspduovirus Asp2</taxon>
    </lineage>
</organism>
<dbReference type="KEGG" id="vg:2846175"/>
<evidence type="ECO:0000313" key="1">
    <source>
        <dbReference type="EMBL" id="AAT36793.1"/>
    </source>
</evidence>
<dbReference type="Proteomes" id="UP000001245">
    <property type="component" value="Segment"/>
</dbReference>
<accession>Q6J7Y6</accession>
<sequence length="99" mass="11236">MRTRIKVKDLTVNQWDWLQDNLPDGHQFGPDDVRMCVEFELTAEMSPRHAEMPPRAFVALIGNLARLERAQAVLTPDALPDALEEIRNEADPARAAERS</sequence>
<protein>
    <submittedName>
        <fullName evidence="1">Pas45</fullName>
    </submittedName>
</protein>